<evidence type="ECO:0000256" key="1">
    <source>
        <dbReference type="SAM" id="Phobius"/>
    </source>
</evidence>
<keyword evidence="1" id="KW-0472">Membrane</keyword>
<name>A0A6L5XW54_9FIRM</name>
<evidence type="ECO:0000313" key="2">
    <source>
        <dbReference type="EMBL" id="MSS62588.1"/>
    </source>
</evidence>
<keyword evidence="3" id="KW-1185">Reference proteome</keyword>
<feature type="transmembrane region" description="Helical" evidence="1">
    <location>
        <begin position="175"/>
        <end position="195"/>
    </location>
</feature>
<protein>
    <submittedName>
        <fullName evidence="2">ABC transporter permease subunit</fullName>
    </submittedName>
</protein>
<dbReference type="PANTHER" id="PTHR43471">
    <property type="entry name" value="ABC TRANSPORTER PERMEASE"/>
    <property type="match status" value="1"/>
</dbReference>
<dbReference type="GO" id="GO:0016020">
    <property type="term" value="C:membrane"/>
    <property type="evidence" value="ECO:0007669"/>
    <property type="project" value="UniProtKB-SubCell"/>
</dbReference>
<dbReference type="AlphaFoldDB" id="A0A6L5XW54"/>
<reference evidence="2 3" key="1">
    <citation type="submission" date="2019-08" db="EMBL/GenBank/DDBJ databases">
        <title>In-depth cultivation of the pig gut microbiome towards novel bacterial diversity and tailored functional studies.</title>
        <authorList>
            <person name="Wylensek D."/>
            <person name="Hitch T.C.A."/>
            <person name="Clavel T."/>
        </authorList>
    </citation>
    <scope>NUCLEOTIDE SEQUENCE [LARGE SCALE GENOMIC DNA]</scope>
    <source>
        <strain evidence="2 3">WCA-693-APC-MOT-I</strain>
    </source>
</reference>
<feature type="transmembrane region" description="Helical" evidence="1">
    <location>
        <begin position="142"/>
        <end position="163"/>
    </location>
</feature>
<feature type="transmembrane region" description="Helical" evidence="1">
    <location>
        <begin position="21"/>
        <end position="45"/>
    </location>
</feature>
<keyword evidence="1" id="KW-0812">Transmembrane</keyword>
<evidence type="ECO:0000313" key="3">
    <source>
        <dbReference type="Proteomes" id="UP000482209"/>
    </source>
</evidence>
<accession>A0A6L5XW54</accession>
<feature type="transmembrane region" description="Helical" evidence="1">
    <location>
        <begin position="57"/>
        <end position="79"/>
    </location>
</feature>
<dbReference type="RefSeq" id="WP_154516291.1">
    <property type="nucleotide sequence ID" value="NZ_VUMT01000002.1"/>
</dbReference>
<dbReference type="EMBL" id="VUMT01000002">
    <property type="protein sequence ID" value="MSS62588.1"/>
    <property type="molecule type" value="Genomic_DNA"/>
</dbReference>
<feature type="transmembrane region" description="Helical" evidence="1">
    <location>
        <begin position="268"/>
        <end position="288"/>
    </location>
</feature>
<gene>
    <name evidence="2" type="ORF">FYJ58_01595</name>
</gene>
<dbReference type="Proteomes" id="UP000482209">
    <property type="component" value="Unassembled WGS sequence"/>
</dbReference>
<dbReference type="GO" id="GO:0140359">
    <property type="term" value="F:ABC-type transporter activity"/>
    <property type="evidence" value="ECO:0007669"/>
    <property type="project" value="InterPro"/>
</dbReference>
<sequence>MRINPVYKKELKISVRTIRMSLIIFAYNAVLALISLLAFHFTFLGDYSGVIQYSNVLSIYLLIACVQFGLVLFVIPAFTSSAISGERERQTLEILLTTTMKPYQIIVGKLASSISETLLLVISSIPVLSIIFTVGGVEIKDILVLFFVTGITAIFIGSIGIFFSTVFKKTVPATIFTYSTLIILLFGTIIIAYVIRMVSVSAYDTQYYASGATGDYMPPTLTGLPYIFLVNPAVTMVSLVSGQFGDATYLERFLAVFGDVEKHVLNHWFGISIMIQLILAVFLLWIAAKRLNPIRKPRRK</sequence>
<dbReference type="PANTHER" id="PTHR43471:SF12">
    <property type="entry name" value="HYPOTHETICAL MEMBRANE PROTEIN, CONSERVED"/>
    <property type="match status" value="1"/>
</dbReference>
<organism evidence="2 3">
    <name type="scientific">Velocimicrobium porci</name>
    <dbReference type="NCBI Taxonomy" id="2606634"/>
    <lineage>
        <taxon>Bacteria</taxon>
        <taxon>Bacillati</taxon>
        <taxon>Bacillota</taxon>
        <taxon>Clostridia</taxon>
        <taxon>Lachnospirales</taxon>
        <taxon>Lachnospiraceae</taxon>
        <taxon>Velocimicrobium</taxon>
    </lineage>
</organism>
<proteinExistence type="predicted"/>
<comment type="caution">
    <text evidence="2">The sequence shown here is derived from an EMBL/GenBank/DDBJ whole genome shotgun (WGS) entry which is preliminary data.</text>
</comment>
<keyword evidence="1" id="KW-1133">Transmembrane helix</keyword>
<feature type="transmembrane region" description="Helical" evidence="1">
    <location>
        <begin position="118"/>
        <end position="136"/>
    </location>
</feature>
<dbReference type="Pfam" id="PF12679">
    <property type="entry name" value="ABC2_membrane_2"/>
    <property type="match status" value="1"/>
</dbReference>